<dbReference type="InterPro" id="IPR035903">
    <property type="entry name" value="HesB-like_dom_sf"/>
</dbReference>
<dbReference type="InterPro" id="IPR000361">
    <property type="entry name" value="ATAP_core_dom"/>
</dbReference>
<name>A0A8J2VMG5_9BACL</name>
<feature type="domain" description="Core" evidence="2">
    <location>
        <begin position="1"/>
        <end position="93"/>
    </location>
</feature>
<accession>A0A8J2VMG5</accession>
<dbReference type="AlphaFoldDB" id="A0A8J2VMG5"/>
<evidence type="ECO:0000256" key="1">
    <source>
        <dbReference type="ARBA" id="ARBA00006718"/>
    </source>
</evidence>
<gene>
    <name evidence="3" type="ORF">GCM10011391_09260</name>
</gene>
<proteinExistence type="inferred from homology"/>
<reference evidence="3" key="2">
    <citation type="submission" date="2020-09" db="EMBL/GenBank/DDBJ databases">
        <authorList>
            <person name="Sun Q."/>
            <person name="Zhou Y."/>
        </authorList>
    </citation>
    <scope>NUCLEOTIDE SEQUENCE</scope>
    <source>
        <strain evidence="3">CGMCC 1.15371</strain>
    </source>
</reference>
<protein>
    <submittedName>
        <fullName evidence="3">Iron-sulfur cluster biosynthesis protein</fullName>
    </submittedName>
</protein>
<dbReference type="PIRSF" id="PIRSF034852">
    <property type="entry name" value="UCP034852"/>
    <property type="match status" value="1"/>
</dbReference>
<organism evidence="3 4">
    <name type="scientific">Pullulanibacillus camelliae</name>
    <dbReference type="NCBI Taxonomy" id="1707096"/>
    <lineage>
        <taxon>Bacteria</taxon>
        <taxon>Bacillati</taxon>
        <taxon>Bacillota</taxon>
        <taxon>Bacilli</taxon>
        <taxon>Bacillales</taxon>
        <taxon>Sporolactobacillaceae</taxon>
        <taxon>Pullulanibacillus</taxon>
    </lineage>
</organism>
<dbReference type="Proteomes" id="UP000628775">
    <property type="component" value="Unassembled WGS sequence"/>
</dbReference>
<comment type="caution">
    <text evidence="3">The sequence shown here is derived from an EMBL/GenBank/DDBJ whole genome shotgun (WGS) entry which is preliminary data.</text>
</comment>
<evidence type="ECO:0000313" key="3">
    <source>
        <dbReference type="EMBL" id="GGE32745.1"/>
    </source>
</evidence>
<dbReference type="RefSeq" id="WP_188689851.1">
    <property type="nucleotide sequence ID" value="NZ_BMIR01000003.1"/>
</dbReference>
<reference evidence="3" key="1">
    <citation type="journal article" date="2014" name="Int. J. Syst. Evol. Microbiol.">
        <title>Complete genome sequence of Corynebacterium casei LMG S-19264T (=DSM 44701T), isolated from a smear-ripened cheese.</title>
        <authorList>
            <consortium name="US DOE Joint Genome Institute (JGI-PGF)"/>
            <person name="Walter F."/>
            <person name="Albersmeier A."/>
            <person name="Kalinowski J."/>
            <person name="Ruckert C."/>
        </authorList>
    </citation>
    <scope>NUCLEOTIDE SEQUENCE</scope>
    <source>
        <strain evidence="3">CGMCC 1.15371</strain>
    </source>
</reference>
<keyword evidence="4" id="KW-1185">Reference proteome</keyword>
<comment type="similarity">
    <text evidence="1">Belongs to the HesB/IscA family.</text>
</comment>
<evidence type="ECO:0000313" key="4">
    <source>
        <dbReference type="Proteomes" id="UP000628775"/>
    </source>
</evidence>
<dbReference type="Pfam" id="PF01521">
    <property type="entry name" value="Fe-S_biosyn"/>
    <property type="match status" value="1"/>
</dbReference>
<dbReference type="SUPFAM" id="SSF89360">
    <property type="entry name" value="HesB-like domain"/>
    <property type="match status" value="1"/>
</dbReference>
<dbReference type="InterPro" id="IPR008326">
    <property type="entry name" value="PdhI-like"/>
</dbReference>
<sequence length="98" mass="11472">MQIRVSEEAMNWFKEEVGVEAGQSIQFYSQMYGTSPVQEKFSLAFTIDHEPDDVAVETVKEGITFYIKEKDVWFFDGHDLSIDYNQSNDEIEFNYIKP</sequence>
<evidence type="ECO:0000259" key="2">
    <source>
        <dbReference type="Pfam" id="PF01521"/>
    </source>
</evidence>
<dbReference type="EMBL" id="BMIR01000003">
    <property type="protein sequence ID" value="GGE32745.1"/>
    <property type="molecule type" value="Genomic_DNA"/>
</dbReference>